<evidence type="ECO:0000313" key="1">
    <source>
        <dbReference type="EMBL" id="KAH7842015.1"/>
    </source>
</evidence>
<dbReference type="Proteomes" id="UP000828048">
    <property type="component" value="Chromosome 1"/>
</dbReference>
<sequence>MAWIARQLHSAMLLGAGICLVAQQEVIEPTITSNANGHSKKPRTFMGEKDKGKILRSERGIPYFIHAIGLKPRPTVGCILLLFDSEKKLESTEQSGNSVAHCLSLSTDQVSLGYWKCHLKSLQ</sequence>
<evidence type="ECO:0000313" key="2">
    <source>
        <dbReference type="Proteomes" id="UP000828048"/>
    </source>
</evidence>
<proteinExistence type="predicted"/>
<keyword evidence="2" id="KW-1185">Reference proteome</keyword>
<organism evidence="1 2">
    <name type="scientific">Vaccinium darrowii</name>
    <dbReference type="NCBI Taxonomy" id="229202"/>
    <lineage>
        <taxon>Eukaryota</taxon>
        <taxon>Viridiplantae</taxon>
        <taxon>Streptophyta</taxon>
        <taxon>Embryophyta</taxon>
        <taxon>Tracheophyta</taxon>
        <taxon>Spermatophyta</taxon>
        <taxon>Magnoliopsida</taxon>
        <taxon>eudicotyledons</taxon>
        <taxon>Gunneridae</taxon>
        <taxon>Pentapetalae</taxon>
        <taxon>asterids</taxon>
        <taxon>Ericales</taxon>
        <taxon>Ericaceae</taxon>
        <taxon>Vaccinioideae</taxon>
        <taxon>Vaccinieae</taxon>
        <taxon>Vaccinium</taxon>
    </lineage>
</organism>
<accession>A0ACB7XNB4</accession>
<reference evidence="1 2" key="1">
    <citation type="journal article" date="2021" name="Hortic Res">
        <title>High-quality reference genome and annotation aids understanding of berry development for evergreen blueberry (Vaccinium darrowii).</title>
        <authorList>
            <person name="Yu J."/>
            <person name="Hulse-Kemp A.M."/>
            <person name="Babiker E."/>
            <person name="Staton M."/>
        </authorList>
    </citation>
    <scope>NUCLEOTIDE SEQUENCE [LARGE SCALE GENOMIC DNA]</scope>
    <source>
        <strain evidence="2">cv. NJ 8807/NJ 8810</strain>
        <tissue evidence="1">Young leaf</tissue>
    </source>
</reference>
<dbReference type="EMBL" id="CM037151">
    <property type="protein sequence ID" value="KAH7842015.1"/>
    <property type="molecule type" value="Genomic_DNA"/>
</dbReference>
<protein>
    <submittedName>
        <fullName evidence="1">Uncharacterized protein</fullName>
    </submittedName>
</protein>
<name>A0ACB7XNB4_9ERIC</name>
<comment type="caution">
    <text evidence="1">The sequence shown here is derived from an EMBL/GenBank/DDBJ whole genome shotgun (WGS) entry which is preliminary data.</text>
</comment>
<gene>
    <name evidence="1" type="ORF">Vadar_000515</name>
</gene>